<feature type="compositionally biased region" description="Basic and acidic residues" evidence="2">
    <location>
        <begin position="11"/>
        <end position="45"/>
    </location>
</feature>
<dbReference type="InterPro" id="IPR048465">
    <property type="entry name" value="Maestro-like_HEAT"/>
</dbReference>
<feature type="compositionally biased region" description="Polar residues" evidence="2">
    <location>
        <begin position="54"/>
        <end position="65"/>
    </location>
</feature>
<feature type="domain" description="Maestro/Maestro-like HEAT-repeats" evidence="4">
    <location>
        <begin position="254"/>
        <end position="417"/>
    </location>
</feature>
<feature type="non-terminal residue" evidence="5">
    <location>
        <position position="1"/>
    </location>
</feature>
<dbReference type="Pfam" id="PF21047">
    <property type="entry name" value="HEAT_Maestro"/>
    <property type="match status" value="1"/>
</dbReference>
<evidence type="ECO:0000313" key="5">
    <source>
        <dbReference type="EMBL" id="KAH1184557.1"/>
    </source>
</evidence>
<dbReference type="AlphaFoldDB" id="A0A9D4B1F2"/>
<dbReference type="PANTHER" id="PTHR23120:SF6">
    <property type="entry name" value="MAESTRO HEAT-LIKE REPEAT FAMILY MEMBER 5"/>
    <property type="match status" value="1"/>
</dbReference>
<gene>
    <name evidence="5" type="ORF">KIL84_012498</name>
</gene>
<dbReference type="SUPFAM" id="SSF48371">
    <property type="entry name" value="ARM repeat"/>
    <property type="match status" value="1"/>
</dbReference>
<name>A0A9D4B1F2_9SAUR</name>
<dbReference type="PANTHER" id="PTHR23120">
    <property type="entry name" value="MAESTRO-RELATED HEAT DOMAIN-CONTAINING"/>
    <property type="match status" value="1"/>
</dbReference>
<sequence length="446" mass="50090">KKAAKNQVESEEVKLQEKPDKVKPDLTGTKKEASESQGKWEKGSPEEQEEERTPTPSLPSSSHMTMTPREQLPSAQLQALLMRAVKGLTTPTLERFQAAEEELRTIVSLHGDKMERVGDVVGRILIWLDNVCDPRARKAALRATALLACPHPQDVVLSCVAHTLSSDRCAIELWKALGEEPQPPREVLQQLLDKLHQRRREEKSGNVSLAGLLAPCSRVMIEFENPQLPAVFREAVTTVQREKEEEQRNIAMTFCTEVQLLWAQLPAIMDMSYDRDGGRVMGAMHQAGDIIYLLDREGLGSISQDIAISLRPFIDDERGSVRSAAILLLGNVVSSVKDPDEPIVQQEMIHCCCWILKTSMRNPLDLIFCCRDELTLFRCAVFLRWAHLKMLFHSMAWDGSSQLLKCAWKCLADAEQQEPHPQIPVPGLRVPGKLTDNNQTFCSPVH</sequence>
<feature type="domain" description="Maestro-like HEAT-repeats" evidence="3">
    <location>
        <begin position="33"/>
        <end position="188"/>
    </location>
</feature>
<dbReference type="GO" id="GO:0005737">
    <property type="term" value="C:cytoplasm"/>
    <property type="evidence" value="ECO:0007669"/>
    <property type="project" value="TreeGrafter"/>
</dbReference>
<dbReference type="InterPro" id="IPR055406">
    <property type="entry name" value="HEAT_Maestro"/>
</dbReference>
<keyword evidence="1" id="KW-0677">Repeat</keyword>
<dbReference type="InterPro" id="IPR016024">
    <property type="entry name" value="ARM-type_fold"/>
</dbReference>
<dbReference type="Pfam" id="PF23227">
    <property type="entry name" value="HEAT_MROH2B_C"/>
    <property type="match status" value="1"/>
</dbReference>
<reference evidence="5" key="1">
    <citation type="submission" date="2021-09" db="EMBL/GenBank/DDBJ databases">
        <title>The genome of Mauremys mutica provides insights into the evolution of semi-aquatic lifestyle.</title>
        <authorList>
            <person name="Gong S."/>
            <person name="Gao Y."/>
        </authorList>
    </citation>
    <scope>NUCLEOTIDE SEQUENCE</scope>
    <source>
        <strain evidence="5">MM-2020</strain>
        <tissue evidence="5">Muscle</tissue>
    </source>
</reference>
<evidence type="ECO:0000313" key="6">
    <source>
        <dbReference type="Proteomes" id="UP000827986"/>
    </source>
</evidence>
<comment type="caution">
    <text evidence="5">The sequence shown here is derived from an EMBL/GenBank/DDBJ whole genome shotgun (WGS) entry which is preliminary data.</text>
</comment>
<dbReference type="Proteomes" id="UP000827986">
    <property type="component" value="Unassembled WGS sequence"/>
</dbReference>
<protein>
    <submittedName>
        <fullName evidence="5">Uncharacterized protein</fullName>
    </submittedName>
</protein>
<proteinExistence type="predicted"/>
<evidence type="ECO:0000259" key="4">
    <source>
        <dbReference type="Pfam" id="PF23227"/>
    </source>
</evidence>
<dbReference type="EMBL" id="JAHDVG010000464">
    <property type="protein sequence ID" value="KAH1184557.1"/>
    <property type="molecule type" value="Genomic_DNA"/>
</dbReference>
<evidence type="ECO:0000256" key="1">
    <source>
        <dbReference type="ARBA" id="ARBA00022737"/>
    </source>
</evidence>
<organism evidence="5 6">
    <name type="scientific">Mauremys mutica</name>
    <name type="common">yellowpond turtle</name>
    <dbReference type="NCBI Taxonomy" id="74926"/>
    <lineage>
        <taxon>Eukaryota</taxon>
        <taxon>Metazoa</taxon>
        <taxon>Chordata</taxon>
        <taxon>Craniata</taxon>
        <taxon>Vertebrata</taxon>
        <taxon>Euteleostomi</taxon>
        <taxon>Archelosauria</taxon>
        <taxon>Testudinata</taxon>
        <taxon>Testudines</taxon>
        <taxon>Cryptodira</taxon>
        <taxon>Durocryptodira</taxon>
        <taxon>Testudinoidea</taxon>
        <taxon>Geoemydidae</taxon>
        <taxon>Geoemydinae</taxon>
        <taxon>Mauremys</taxon>
    </lineage>
</organism>
<evidence type="ECO:0000256" key="2">
    <source>
        <dbReference type="SAM" id="MobiDB-lite"/>
    </source>
</evidence>
<feature type="region of interest" description="Disordered" evidence="2">
    <location>
        <begin position="1"/>
        <end position="70"/>
    </location>
</feature>
<accession>A0A9D4B1F2</accession>
<keyword evidence="6" id="KW-1185">Reference proteome</keyword>
<evidence type="ECO:0000259" key="3">
    <source>
        <dbReference type="Pfam" id="PF21047"/>
    </source>
</evidence>
<dbReference type="InterPro" id="IPR045206">
    <property type="entry name" value="Maestro_heat-like_prot"/>
</dbReference>